<dbReference type="Proteomes" id="UP000318010">
    <property type="component" value="Unassembled WGS sequence"/>
</dbReference>
<reference evidence="5 6" key="1">
    <citation type="submission" date="2019-07" db="EMBL/GenBank/DDBJ databases">
        <authorList>
            <person name="Kim J."/>
        </authorList>
    </citation>
    <scope>NUCLEOTIDE SEQUENCE [LARGE SCALE GENOMIC DNA]</scope>
    <source>
        <strain evidence="5 6">MJ1a</strain>
    </source>
</reference>
<dbReference type="RefSeq" id="WP_146272859.1">
    <property type="nucleotide sequence ID" value="NZ_VOEI01000006.1"/>
</dbReference>
<organism evidence="5 6">
    <name type="scientific">Mucilaginibacter achroorhodeus</name>
    <dbReference type="NCBI Taxonomy" id="2599294"/>
    <lineage>
        <taxon>Bacteria</taxon>
        <taxon>Pseudomonadati</taxon>
        <taxon>Bacteroidota</taxon>
        <taxon>Sphingobacteriia</taxon>
        <taxon>Sphingobacteriales</taxon>
        <taxon>Sphingobacteriaceae</taxon>
        <taxon>Mucilaginibacter</taxon>
    </lineage>
</organism>
<evidence type="ECO:0000256" key="1">
    <source>
        <dbReference type="ARBA" id="ARBA00022603"/>
    </source>
</evidence>
<evidence type="ECO:0000256" key="2">
    <source>
        <dbReference type="ARBA" id="ARBA00022679"/>
    </source>
</evidence>
<keyword evidence="6" id="KW-1185">Reference proteome</keyword>
<evidence type="ECO:0000313" key="6">
    <source>
        <dbReference type="Proteomes" id="UP000318010"/>
    </source>
</evidence>
<dbReference type="InterPro" id="IPR029063">
    <property type="entry name" value="SAM-dependent_MTases_sf"/>
</dbReference>
<dbReference type="EMBL" id="VOEI01000006">
    <property type="protein sequence ID" value="TWR24599.1"/>
    <property type="molecule type" value="Genomic_DNA"/>
</dbReference>
<keyword evidence="1 5" id="KW-0489">Methyltransferase</keyword>
<dbReference type="CDD" id="cd02440">
    <property type="entry name" value="AdoMet_MTases"/>
    <property type="match status" value="1"/>
</dbReference>
<evidence type="ECO:0000259" key="4">
    <source>
        <dbReference type="Pfam" id="PF08241"/>
    </source>
</evidence>
<keyword evidence="2 5" id="KW-0808">Transferase</keyword>
<dbReference type="Pfam" id="PF08241">
    <property type="entry name" value="Methyltransf_11"/>
    <property type="match status" value="1"/>
</dbReference>
<feature type="domain" description="Methyltransferase type 11" evidence="4">
    <location>
        <begin position="31"/>
        <end position="131"/>
    </location>
</feature>
<dbReference type="GO" id="GO:0032259">
    <property type="term" value="P:methylation"/>
    <property type="evidence" value="ECO:0007669"/>
    <property type="project" value="UniProtKB-KW"/>
</dbReference>
<dbReference type="SUPFAM" id="SSF53335">
    <property type="entry name" value="S-adenosyl-L-methionine-dependent methyltransferases"/>
    <property type="match status" value="1"/>
</dbReference>
<accession>A0A563U205</accession>
<gene>
    <name evidence="5" type="ORF">FPZ42_16005</name>
</gene>
<sequence>MSKLQQAFGNIDIYLFDQLLKGTFDNCRDVLDAGCGGGRNIIYFLQNGFNIHGIDPNAEAVEQVKQLAATFAPKLPADNFRVAAAEALPYEDNIFDLVISSAVLHFANDHNHFDAMLRSMWRVLKPGGYLFARLASTIGIADKVQELGNGRYVLPDGSQRYLVDEDMLMEYTVDLGGELFEPIKTTNVQGLRCMTTWCLRKTGNKQQPSPAKKPSKTLF</sequence>
<protein>
    <submittedName>
        <fullName evidence="5">Class I SAM-dependent methyltransferase</fullName>
    </submittedName>
</protein>
<dbReference type="PANTHER" id="PTHR43464:SF19">
    <property type="entry name" value="UBIQUINONE BIOSYNTHESIS O-METHYLTRANSFERASE, MITOCHONDRIAL"/>
    <property type="match status" value="1"/>
</dbReference>
<dbReference type="InterPro" id="IPR013216">
    <property type="entry name" value="Methyltransf_11"/>
</dbReference>
<keyword evidence="3" id="KW-0949">S-adenosyl-L-methionine</keyword>
<evidence type="ECO:0000256" key="3">
    <source>
        <dbReference type="ARBA" id="ARBA00022691"/>
    </source>
</evidence>
<dbReference type="GO" id="GO:0008757">
    <property type="term" value="F:S-adenosylmethionine-dependent methyltransferase activity"/>
    <property type="evidence" value="ECO:0007669"/>
    <property type="project" value="InterPro"/>
</dbReference>
<dbReference type="OrthoDB" id="9804312at2"/>
<dbReference type="AlphaFoldDB" id="A0A563U205"/>
<dbReference type="PANTHER" id="PTHR43464">
    <property type="entry name" value="METHYLTRANSFERASE"/>
    <property type="match status" value="1"/>
</dbReference>
<proteinExistence type="predicted"/>
<dbReference type="Gene3D" id="3.40.50.150">
    <property type="entry name" value="Vaccinia Virus protein VP39"/>
    <property type="match status" value="1"/>
</dbReference>
<comment type="caution">
    <text evidence="5">The sequence shown here is derived from an EMBL/GenBank/DDBJ whole genome shotgun (WGS) entry which is preliminary data.</text>
</comment>
<name>A0A563U205_9SPHI</name>
<evidence type="ECO:0000313" key="5">
    <source>
        <dbReference type="EMBL" id="TWR24599.1"/>
    </source>
</evidence>